<comment type="subcellular location">
    <subcellularLocation>
        <location evidence="1 7">Cell membrane</location>
        <topology evidence="1 7">Multi-pass membrane protein</topology>
    </subcellularLocation>
</comment>
<dbReference type="Proteomes" id="UP000242972">
    <property type="component" value="Unassembled WGS sequence"/>
</dbReference>
<dbReference type="Gene3D" id="1.10.3720.10">
    <property type="entry name" value="MetI-like"/>
    <property type="match status" value="1"/>
</dbReference>
<keyword evidence="2 7" id="KW-0813">Transport</keyword>
<dbReference type="InterPro" id="IPR000515">
    <property type="entry name" value="MetI-like"/>
</dbReference>
<feature type="domain" description="ABC transmembrane type-1" evidence="9">
    <location>
        <begin position="90"/>
        <end position="306"/>
    </location>
</feature>
<dbReference type="PROSITE" id="PS50928">
    <property type="entry name" value="ABC_TM1"/>
    <property type="match status" value="1"/>
</dbReference>
<evidence type="ECO:0000313" key="11">
    <source>
        <dbReference type="Proteomes" id="UP000242972"/>
    </source>
</evidence>
<feature type="transmembrane region" description="Helical" evidence="7">
    <location>
        <begin position="35"/>
        <end position="60"/>
    </location>
</feature>
<feature type="region of interest" description="Disordered" evidence="8">
    <location>
        <begin position="1"/>
        <end position="23"/>
    </location>
</feature>
<keyword evidence="6 7" id="KW-0472">Membrane</keyword>
<evidence type="ECO:0000256" key="7">
    <source>
        <dbReference type="RuleBase" id="RU363032"/>
    </source>
</evidence>
<accession>A0A2T2XIN3</accession>
<evidence type="ECO:0000256" key="4">
    <source>
        <dbReference type="ARBA" id="ARBA00022692"/>
    </source>
</evidence>
<keyword evidence="4 7" id="KW-0812">Transmembrane</keyword>
<dbReference type="InterPro" id="IPR051393">
    <property type="entry name" value="ABC_transporter_permease"/>
</dbReference>
<evidence type="ECO:0000256" key="5">
    <source>
        <dbReference type="ARBA" id="ARBA00022989"/>
    </source>
</evidence>
<gene>
    <name evidence="10" type="ORF">C7B46_06235</name>
</gene>
<comment type="similarity">
    <text evidence="7">Belongs to the binding-protein-dependent transport system permease family.</text>
</comment>
<evidence type="ECO:0000256" key="2">
    <source>
        <dbReference type="ARBA" id="ARBA00022448"/>
    </source>
</evidence>
<protein>
    <recommendedName>
        <fullName evidence="9">ABC transmembrane type-1 domain-containing protein</fullName>
    </recommendedName>
</protein>
<feature type="transmembrane region" description="Helical" evidence="7">
    <location>
        <begin position="90"/>
        <end position="119"/>
    </location>
</feature>
<feature type="compositionally biased region" description="Low complexity" evidence="8">
    <location>
        <begin position="7"/>
        <end position="17"/>
    </location>
</feature>
<keyword evidence="3" id="KW-1003">Cell membrane</keyword>
<feature type="transmembrane region" description="Helical" evidence="7">
    <location>
        <begin position="186"/>
        <end position="209"/>
    </location>
</feature>
<evidence type="ECO:0000313" key="10">
    <source>
        <dbReference type="EMBL" id="PSR34320.1"/>
    </source>
</evidence>
<reference evidence="10 11" key="1">
    <citation type="journal article" date="2014" name="BMC Genomics">
        <title>Comparison of environmental and isolate Sulfobacillus genomes reveals diverse carbon, sulfur, nitrogen, and hydrogen metabolisms.</title>
        <authorList>
            <person name="Justice N.B."/>
            <person name="Norman A."/>
            <person name="Brown C.T."/>
            <person name="Singh A."/>
            <person name="Thomas B.C."/>
            <person name="Banfield J.F."/>
        </authorList>
    </citation>
    <scope>NUCLEOTIDE SEQUENCE [LARGE SCALE GENOMIC DNA]</scope>
    <source>
        <strain evidence="10">AMDSBA4</strain>
    </source>
</reference>
<dbReference type="PANTHER" id="PTHR30193:SF37">
    <property type="entry name" value="INNER MEMBRANE ABC TRANSPORTER PERMEASE PROTEIN YCJO"/>
    <property type="match status" value="1"/>
</dbReference>
<dbReference type="EMBL" id="PXYW01000010">
    <property type="protein sequence ID" value="PSR34320.1"/>
    <property type="molecule type" value="Genomic_DNA"/>
</dbReference>
<evidence type="ECO:0000259" key="9">
    <source>
        <dbReference type="PROSITE" id="PS50928"/>
    </source>
</evidence>
<keyword evidence="5 7" id="KW-1133">Transmembrane helix</keyword>
<feature type="transmembrane region" description="Helical" evidence="7">
    <location>
        <begin position="131"/>
        <end position="151"/>
    </location>
</feature>
<evidence type="ECO:0000256" key="6">
    <source>
        <dbReference type="ARBA" id="ARBA00023136"/>
    </source>
</evidence>
<proteinExistence type="inferred from homology"/>
<evidence type="ECO:0000256" key="8">
    <source>
        <dbReference type="SAM" id="MobiDB-lite"/>
    </source>
</evidence>
<name>A0A2T2XIN3_9FIRM</name>
<dbReference type="SUPFAM" id="SSF161098">
    <property type="entry name" value="MetI-like"/>
    <property type="match status" value="1"/>
</dbReference>
<sequence length="317" mass="35515">MRTEQGTSTSITNNSTSHSRRRGVMFATERRRRSAYLYLTPAALVFLVFTLGPAFFVLYISLFNWNFLNSAQSTFVGLQNYTNLLTSSSFWHSLAISLYFVIGTVPVGLFLALIIAMALMNQFAGRGFVRLAVFSPYVTPVVATSIVWIWIFNPQFGLLNGLLHMAHLPELGWLESQRWAMPGVILYTLWHSLGFDVIIFMAGLSAISADLREAARIDGANRWQEFWSVTWPLLTPTTLFVLIITTIGSLQAFTQFFTMTSGGPLSATTTTSYLLYELAFLFYRTGPAAALAVLLFIIIAGLTALQMLLAQRRTYYQ</sequence>
<dbReference type="PANTHER" id="PTHR30193">
    <property type="entry name" value="ABC TRANSPORTER PERMEASE PROTEIN"/>
    <property type="match status" value="1"/>
</dbReference>
<feature type="transmembrane region" description="Helical" evidence="7">
    <location>
        <begin position="229"/>
        <end position="253"/>
    </location>
</feature>
<dbReference type="InterPro" id="IPR035906">
    <property type="entry name" value="MetI-like_sf"/>
</dbReference>
<dbReference type="AlphaFoldDB" id="A0A2T2XIN3"/>
<feature type="transmembrane region" description="Helical" evidence="7">
    <location>
        <begin position="289"/>
        <end position="310"/>
    </location>
</feature>
<evidence type="ECO:0000256" key="1">
    <source>
        <dbReference type="ARBA" id="ARBA00004651"/>
    </source>
</evidence>
<comment type="caution">
    <text evidence="10">The sequence shown here is derived from an EMBL/GenBank/DDBJ whole genome shotgun (WGS) entry which is preliminary data.</text>
</comment>
<organism evidence="10 11">
    <name type="scientific">Sulfobacillus benefaciens</name>
    <dbReference type="NCBI Taxonomy" id="453960"/>
    <lineage>
        <taxon>Bacteria</taxon>
        <taxon>Bacillati</taxon>
        <taxon>Bacillota</taxon>
        <taxon>Clostridia</taxon>
        <taxon>Eubacteriales</taxon>
        <taxon>Clostridiales Family XVII. Incertae Sedis</taxon>
        <taxon>Sulfobacillus</taxon>
    </lineage>
</organism>
<dbReference type="Pfam" id="PF00528">
    <property type="entry name" value="BPD_transp_1"/>
    <property type="match status" value="1"/>
</dbReference>
<dbReference type="GO" id="GO:0005886">
    <property type="term" value="C:plasma membrane"/>
    <property type="evidence" value="ECO:0007669"/>
    <property type="project" value="UniProtKB-SubCell"/>
</dbReference>
<dbReference type="CDD" id="cd06261">
    <property type="entry name" value="TM_PBP2"/>
    <property type="match status" value="1"/>
</dbReference>
<evidence type="ECO:0000256" key="3">
    <source>
        <dbReference type="ARBA" id="ARBA00022475"/>
    </source>
</evidence>
<dbReference type="GO" id="GO:0055085">
    <property type="term" value="P:transmembrane transport"/>
    <property type="evidence" value="ECO:0007669"/>
    <property type="project" value="InterPro"/>
</dbReference>